<dbReference type="OrthoDB" id="7181295at2"/>
<dbReference type="RefSeq" id="WP_133397931.1">
    <property type="nucleotide sequence ID" value="NZ_SNAA01000021.1"/>
</dbReference>
<feature type="domain" description="Flagellar hook-associated protein FlgK helical" evidence="8">
    <location>
        <begin position="100"/>
        <end position="300"/>
    </location>
</feature>
<evidence type="ECO:0000256" key="3">
    <source>
        <dbReference type="ARBA" id="ARBA00009677"/>
    </source>
</evidence>
<evidence type="ECO:0000256" key="1">
    <source>
        <dbReference type="ARBA" id="ARBA00004365"/>
    </source>
</evidence>
<comment type="similarity">
    <text evidence="3">Belongs to the flagella basal body rod proteins family.</text>
</comment>
<dbReference type="PANTHER" id="PTHR30033:SF2">
    <property type="entry name" value="FLAGELLAR HOOK PROTEIN"/>
    <property type="match status" value="1"/>
</dbReference>
<dbReference type="AlphaFoldDB" id="A0A4R6A2J5"/>
<evidence type="ECO:0000313" key="9">
    <source>
        <dbReference type="EMBL" id="TDL75236.1"/>
    </source>
</evidence>
<dbReference type="Pfam" id="PF22638">
    <property type="entry name" value="FlgK_D1"/>
    <property type="match status" value="1"/>
</dbReference>
<protein>
    <recommendedName>
        <fullName evidence="4">Flagellar hook-associated protein 1</fullName>
    </recommendedName>
</protein>
<evidence type="ECO:0000259" key="7">
    <source>
        <dbReference type="Pfam" id="PF06429"/>
    </source>
</evidence>
<evidence type="ECO:0000259" key="8">
    <source>
        <dbReference type="Pfam" id="PF22638"/>
    </source>
</evidence>
<comment type="subcellular location">
    <subcellularLocation>
        <location evidence="1">Bacterial flagellum</location>
    </subcellularLocation>
    <subcellularLocation>
        <location evidence="2">Secreted</location>
    </subcellularLocation>
</comment>
<keyword evidence="9" id="KW-0969">Cilium</keyword>
<dbReference type="GO" id="GO:0005576">
    <property type="term" value="C:extracellular region"/>
    <property type="evidence" value="ECO:0007669"/>
    <property type="project" value="UniProtKB-SubCell"/>
</dbReference>
<dbReference type="GO" id="GO:0009424">
    <property type="term" value="C:bacterial-type flagellum hook"/>
    <property type="evidence" value="ECO:0007669"/>
    <property type="project" value="InterPro"/>
</dbReference>
<dbReference type="GO" id="GO:0044780">
    <property type="term" value="P:bacterial-type flagellum assembly"/>
    <property type="evidence" value="ECO:0007669"/>
    <property type="project" value="InterPro"/>
</dbReference>
<evidence type="ECO:0000256" key="5">
    <source>
        <dbReference type="ARBA" id="ARBA00022525"/>
    </source>
</evidence>
<dbReference type="PANTHER" id="PTHR30033">
    <property type="entry name" value="FLAGELLAR HOOK-ASSOCIATED PROTEIN 1"/>
    <property type="match status" value="1"/>
</dbReference>
<reference evidence="9 10" key="1">
    <citation type="submission" date="2019-03" db="EMBL/GenBank/DDBJ databases">
        <title>Primorskyibacter sp. SS33 isolated from sediments.</title>
        <authorList>
            <person name="Xunke S."/>
        </authorList>
    </citation>
    <scope>NUCLEOTIDE SEQUENCE [LARGE SCALE GENOMIC DNA]</scope>
    <source>
        <strain evidence="9 10">SS33</strain>
    </source>
</reference>
<proteinExistence type="inferred from homology"/>
<keyword evidence="9" id="KW-0966">Cell projection</keyword>
<evidence type="ECO:0000256" key="4">
    <source>
        <dbReference type="ARBA" id="ARBA00016244"/>
    </source>
</evidence>
<dbReference type="Proteomes" id="UP000295701">
    <property type="component" value="Unassembled WGS sequence"/>
</dbReference>
<name>A0A4R6A2J5_9RHOB</name>
<feature type="domain" description="Flagellar basal-body/hook protein C-terminal" evidence="7">
    <location>
        <begin position="432"/>
        <end position="468"/>
    </location>
</feature>
<gene>
    <name evidence="9" type="primary">flgK</name>
    <name evidence="9" type="ORF">E2L08_15090</name>
</gene>
<sequence>MSIAAAFGNALSGLTSSGRQAQTVSSNIANALTPGYGARETRLSPGVLGGVEIVAIDRRVDAALLDERRGADAELGGRTARAAGLERAGRIVGAADDPAALPGLIARFEGALVAAAADPASDLRLDSVAARAGDIAAGLNRAGQGIQAERLRADSEIAATLDRLSGALTRVDDLNARIAVLKATGEDTSTLKDLRQRELDGIADIVPIRLFQRENDRIAVMSTNGQILLDDRIARFEFTPSNAMSPGAMPSGLVIDGTPVATGEDGKLGGGRLAALFALRDTDLPTAQARLDGFAAELVARYADPGLDPTLPPGAQGLFTASPGGPGLSLRIAVNPVIAASGTGETWRLRDGIAAAAPGAAGDARLLEAMRERAATARVPADPVLGAARQTLGSLADATVATAARDAFAAREAETYSAARHSALREAELAGGVDTDAELQTLMLIEKSYAANARVIEAADAMLRRLMEI</sequence>
<evidence type="ECO:0000313" key="10">
    <source>
        <dbReference type="Proteomes" id="UP000295701"/>
    </source>
</evidence>
<evidence type="ECO:0000256" key="6">
    <source>
        <dbReference type="ARBA" id="ARBA00023143"/>
    </source>
</evidence>
<keyword evidence="9" id="KW-0282">Flagellum</keyword>
<keyword evidence="5" id="KW-0964">Secreted</keyword>
<accession>A0A4R6A2J5</accession>
<keyword evidence="6" id="KW-0975">Bacterial flagellum</keyword>
<keyword evidence="10" id="KW-1185">Reference proteome</keyword>
<dbReference type="InterPro" id="IPR010930">
    <property type="entry name" value="Flg_bb/hook_C_dom"/>
</dbReference>
<comment type="caution">
    <text evidence="9">The sequence shown here is derived from an EMBL/GenBank/DDBJ whole genome shotgun (WGS) entry which is preliminary data.</text>
</comment>
<dbReference type="GO" id="GO:0005198">
    <property type="term" value="F:structural molecule activity"/>
    <property type="evidence" value="ECO:0007669"/>
    <property type="project" value="InterPro"/>
</dbReference>
<dbReference type="Pfam" id="PF06429">
    <property type="entry name" value="Flg_bbr_C"/>
    <property type="match status" value="1"/>
</dbReference>
<organism evidence="9 10">
    <name type="scientific">Palleronia sediminis</name>
    <dbReference type="NCBI Taxonomy" id="2547833"/>
    <lineage>
        <taxon>Bacteria</taxon>
        <taxon>Pseudomonadati</taxon>
        <taxon>Pseudomonadota</taxon>
        <taxon>Alphaproteobacteria</taxon>
        <taxon>Rhodobacterales</taxon>
        <taxon>Roseobacteraceae</taxon>
        <taxon>Palleronia</taxon>
    </lineage>
</organism>
<dbReference type="InterPro" id="IPR002371">
    <property type="entry name" value="FlgK"/>
</dbReference>
<evidence type="ECO:0000256" key="2">
    <source>
        <dbReference type="ARBA" id="ARBA00004613"/>
    </source>
</evidence>
<dbReference type="InterPro" id="IPR053927">
    <property type="entry name" value="FlgK_helical"/>
</dbReference>
<dbReference type="EMBL" id="SNAA01000021">
    <property type="protein sequence ID" value="TDL75236.1"/>
    <property type="molecule type" value="Genomic_DNA"/>
</dbReference>